<feature type="region of interest" description="Disordered" evidence="7">
    <location>
        <begin position="401"/>
        <end position="657"/>
    </location>
</feature>
<evidence type="ECO:0000256" key="2">
    <source>
        <dbReference type="ARBA" id="ARBA00022679"/>
    </source>
</evidence>
<keyword evidence="2" id="KW-0808">Transferase</keyword>
<dbReference type="InterPro" id="IPR017441">
    <property type="entry name" value="Protein_kinase_ATP_BS"/>
</dbReference>
<dbReference type="GO" id="GO:0004674">
    <property type="term" value="F:protein serine/threonine kinase activity"/>
    <property type="evidence" value="ECO:0007669"/>
    <property type="project" value="UniProtKB-KW"/>
</dbReference>
<dbReference type="GO" id="GO:0005524">
    <property type="term" value="F:ATP binding"/>
    <property type="evidence" value="ECO:0007669"/>
    <property type="project" value="UniProtKB-UniRule"/>
</dbReference>
<feature type="compositionally biased region" description="Polar residues" evidence="7">
    <location>
        <begin position="637"/>
        <end position="649"/>
    </location>
</feature>
<dbReference type="VEuPathDB" id="TrichDB:TRFO_34343"/>
<gene>
    <name evidence="9" type="ORF">TRFO_34343</name>
</gene>
<evidence type="ECO:0000256" key="6">
    <source>
        <dbReference type="PROSITE-ProRule" id="PRU10141"/>
    </source>
</evidence>
<proteinExistence type="predicted"/>
<dbReference type="PANTHER" id="PTHR24346">
    <property type="entry name" value="MAP/MICROTUBULE AFFINITY-REGULATING KINASE"/>
    <property type="match status" value="1"/>
</dbReference>
<name>A0A1J4JKN9_9EUKA</name>
<keyword evidence="4" id="KW-0418">Kinase</keyword>
<dbReference type="FunFam" id="3.30.200.20:FF:000042">
    <property type="entry name" value="Aurora kinase A"/>
    <property type="match status" value="1"/>
</dbReference>
<feature type="domain" description="Protein kinase" evidence="8">
    <location>
        <begin position="18"/>
        <end position="270"/>
    </location>
</feature>
<dbReference type="InterPro" id="IPR011009">
    <property type="entry name" value="Kinase-like_dom_sf"/>
</dbReference>
<dbReference type="Pfam" id="PF00069">
    <property type="entry name" value="Pkinase"/>
    <property type="match status" value="1"/>
</dbReference>
<dbReference type="GO" id="GO:0035556">
    <property type="term" value="P:intracellular signal transduction"/>
    <property type="evidence" value="ECO:0007669"/>
    <property type="project" value="TreeGrafter"/>
</dbReference>
<dbReference type="AlphaFoldDB" id="A0A1J4JKN9"/>
<evidence type="ECO:0000256" key="7">
    <source>
        <dbReference type="SAM" id="MobiDB-lite"/>
    </source>
</evidence>
<feature type="binding site" evidence="6">
    <location>
        <position position="47"/>
    </location>
    <ligand>
        <name>ATP</name>
        <dbReference type="ChEBI" id="CHEBI:30616"/>
    </ligand>
</feature>
<dbReference type="InterPro" id="IPR008271">
    <property type="entry name" value="Ser/Thr_kinase_AS"/>
</dbReference>
<dbReference type="CDD" id="cd14003">
    <property type="entry name" value="STKc_AMPK-like"/>
    <property type="match status" value="1"/>
</dbReference>
<dbReference type="GO" id="GO:0005737">
    <property type="term" value="C:cytoplasm"/>
    <property type="evidence" value="ECO:0007669"/>
    <property type="project" value="TreeGrafter"/>
</dbReference>
<keyword evidence="5 6" id="KW-0067">ATP-binding</keyword>
<evidence type="ECO:0000259" key="8">
    <source>
        <dbReference type="PROSITE" id="PS50011"/>
    </source>
</evidence>
<dbReference type="SMART" id="SM00220">
    <property type="entry name" value="S_TKc"/>
    <property type="match status" value="1"/>
</dbReference>
<keyword evidence="1" id="KW-0723">Serine/threonine-protein kinase</keyword>
<dbReference type="FunFam" id="1.10.510.10:FF:000271">
    <property type="entry name" value="Non-specific serine/threonine protein kinase"/>
    <property type="match status" value="1"/>
</dbReference>
<dbReference type="PROSITE" id="PS00107">
    <property type="entry name" value="PROTEIN_KINASE_ATP"/>
    <property type="match status" value="1"/>
</dbReference>
<reference evidence="9" key="1">
    <citation type="submission" date="2016-10" db="EMBL/GenBank/DDBJ databases">
        <authorList>
            <person name="Benchimol M."/>
            <person name="Almeida L.G."/>
            <person name="Vasconcelos A.T."/>
            <person name="Perreira-Neves A."/>
            <person name="Rosa I.A."/>
            <person name="Tasca T."/>
            <person name="Bogo M.R."/>
            <person name="de Souza W."/>
        </authorList>
    </citation>
    <scope>NUCLEOTIDE SEQUENCE [LARGE SCALE GENOMIC DNA]</scope>
    <source>
        <strain evidence="9">K</strain>
    </source>
</reference>
<dbReference type="InterPro" id="IPR000719">
    <property type="entry name" value="Prot_kinase_dom"/>
</dbReference>
<evidence type="ECO:0000256" key="1">
    <source>
        <dbReference type="ARBA" id="ARBA00022527"/>
    </source>
</evidence>
<evidence type="ECO:0000256" key="3">
    <source>
        <dbReference type="ARBA" id="ARBA00022741"/>
    </source>
</evidence>
<dbReference type="PROSITE" id="PS50011">
    <property type="entry name" value="PROTEIN_KINASE_DOM"/>
    <property type="match status" value="1"/>
</dbReference>
<protein>
    <recommendedName>
        <fullName evidence="8">Protein kinase domain-containing protein</fullName>
    </recommendedName>
</protein>
<dbReference type="EMBL" id="MLAK01001016">
    <property type="protein sequence ID" value="OHS99209.1"/>
    <property type="molecule type" value="Genomic_DNA"/>
</dbReference>
<feature type="compositionally biased region" description="Basic and acidic residues" evidence="7">
    <location>
        <begin position="353"/>
        <end position="375"/>
    </location>
</feature>
<dbReference type="Proteomes" id="UP000179807">
    <property type="component" value="Unassembled WGS sequence"/>
</dbReference>
<evidence type="ECO:0000313" key="10">
    <source>
        <dbReference type="Proteomes" id="UP000179807"/>
    </source>
</evidence>
<feature type="region of interest" description="Disordered" evidence="7">
    <location>
        <begin position="332"/>
        <end position="383"/>
    </location>
</feature>
<dbReference type="RefSeq" id="XP_068352346.1">
    <property type="nucleotide sequence ID" value="XM_068509617.1"/>
</dbReference>
<dbReference type="Gene3D" id="1.10.510.10">
    <property type="entry name" value="Transferase(Phosphotransferase) domain 1"/>
    <property type="match status" value="1"/>
</dbReference>
<sequence>MNQNFSPEVRSPNQIGPYLLRGVIGDGAFSIVRLAYLQSEQKYYACKIVPKNRLAANNLEERFEIEIRINQQMHHPGVVQLVDILQDVNNFYIVMEFCPNGELFQYIVDRKKLTENEAKNLIYQIFDTIRYIHRINVSHRDLKPENILLDQFGHLKISDFGLSKFVDKNGLVTTPCGSPCYASPECISGAPYNGKTNDMWSCGVILFAMVTGQLPWTKRNQAQLFEQIKKGEYIIPDYVSAKCKDLIKGLLCVDPKKRLTIGQAMAHSWFLPNPPTLPTESTSIKMVSMKKVDSFFGKVVECTISNSDGDKRNCSFSGLQFNKYNYLKRAVNHSQSQSSLNKESKNLNSPKNSSEKSQSEKQQFDKQQSEKHTEKFGNIQQQRQIKISPLHLFNVERNLPSRRSARGMQAQWKPPVIEKTKYDESDDDSVANSNKNKMSKPPLQTNKRSTALRKTPPLAKASNSNNNMPSSSSNPVGSNVNLSIAEASPKKYSHLPSKETGSFLKRPTESIPLPLKKPKKKSKKNSDDNSFHSDAKDTSKSKDHLKDTQKDEQKGESKAEMKERKRAKQAPHPHATSTIPDAVTGGLETRPTTSSALRKVAEERRTAAGGSKMKQTSVMIAPETGGDLIRIRRQNIDNENSPPRKQPTSVLRRIPKQ</sequence>
<evidence type="ECO:0000313" key="9">
    <source>
        <dbReference type="EMBL" id="OHS99209.1"/>
    </source>
</evidence>
<dbReference type="SUPFAM" id="SSF56112">
    <property type="entry name" value="Protein kinase-like (PK-like)"/>
    <property type="match status" value="1"/>
</dbReference>
<accession>A0A1J4JKN9</accession>
<comment type="caution">
    <text evidence="9">The sequence shown here is derived from an EMBL/GenBank/DDBJ whole genome shotgun (WGS) entry which is preliminary data.</text>
</comment>
<keyword evidence="10" id="KW-1185">Reference proteome</keyword>
<keyword evidence="3 6" id="KW-0547">Nucleotide-binding</keyword>
<dbReference type="OrthoDB" id="68483at2759"/>
<feature type="compositionally biased region" description="Low complexity" evidence="7">
    <location>
        <begin position="462"/>
        <end position="481"/>
    </location>
</feature>
<organism evidence="9 10">
    <name type="scientific">Tritrichomonas foetus</name>
    <dbReference type="NCBI Taxonomy" id="1144522"/>
    <lineage>
        <taxon>Eukaryota</taxon>
        <taxon>Metamonada</taxon>
        <taxon>Parabasalia</taxon>
        <taxon>Tritrichomonadida</taxon>
        <taxon>Tritrichomonadidae</taxon>
        <taxon>Tritrichomonas</taxon>
    </lineage>
</organism>
<feature type="compositionally biased region" description="Polar residues" evidence="7">
    <location>
        <begin position="430"/>
        <end position="449"/>
    </location>
</feature>
<dbReference type="PANTHER" id="PTHR24346:SF82">
    <property type="entry name" value="KP78A-RELATED"/>
    <property type="match status" value="1"/>
</dbReference>
<feature type="compositionally biased region" description="Basic and acidic residues" evidence="7">
    <location>
        <begin position="524"/>
        <end position="563"/>
    </location>
</feature>
<evidence type="ECO:0000256" key="5">
    <source>
        <dbReference type="ARBA" id="ARBA00022840"/>
    </source>
</evidence>
<dbReference type="GeneID" id="94844321"/>
<dbReference type="PROSITE" id="PS00108">
    <property type="entry name" value="PROTEIN_KINASE_ST"/>
    <property type="match status" value="1"/>
</dbReference>
<feature type="compositionally biased region" description="Low complexity" evidence="7">
    <location>
        <begin position="334"/>
        <end position="352"/>
    </location>
</feature>
<evidence type="ECO:0000256" key="4">
    <source>
        <dbReference type="ARBA" id="ARBA00022777"/>
    </source>
</evidence>